<dbReference type="InterPro" id="IPR036390">
    <property type="entry name" value="WH_DNA-bd_sf"/>
</dbReference>
<dbReference type="PROSITE" id="PS50931">
    <property type="entry name" value="HTH_LYSR"/>
    <property type="match status" value="1"/>
</dbReference>
<keyword evidence="6" id="KW-1185">Reference proteome</keyword>
<feature type="domain" description="HTH lysR-type" evidence="4">
    <location>
        <begin position="1"/>
        <end position="58"/>
    </location>
</feature>
<gene>
    <name evidence="5" type="ORF">ACFQ5M_02040</name>
</gene>
<dbReference type="PANTHER" id="PTHR30126:SF93">
    <property type="entry name" value="HTH LYSR-TYPE DOMAIN-CONTAINING PROTEIN"/>
    <property type="match status" value="1"/>
</dbReference>
<dbReference type="Pfam" id="PF00126">
    <property type="entry name" value="HTH_1"/>
    <property type="match status" value="1"/>
</dbReference>
<sequence length="245" mass="28228">MFLQDLKIFKLTYELGSMNQTAKNLGFAQSNITARLQSLENDFDIQLFERTHSGVKPTEAGTAFYNYAVTVLKMTDELQHQPSFRKKQDRVLITELLFNFLVIEKKQYPLDQYDFSLIKTSELLKNLQTNPKIVITYKTLNEPHYQLRETGILPAKFYRTPQTFDLTHKPLLINSDSLCPFRKASLTLAPKHTALEIDSFANILELVAKGQGWALLPTHMVLNSPVKAIETFPKQNISYNIYQHI</sequence>
<organism evidence="5 6">
    <name type="scientific">Agrilactobacillus yilanensis</name>
    <dbReference type="NCBI Taxonomy" id="2485997"/>
    <lineage>
        <taxon>Bacteria</taxon>
        <taxon>Bacillati</taxon>
        <taxon>Bacillota</taxon>
        <taxon>Bacilli</taxon>
        <taxon>Lactobacillales</taxon>
        <taxon>Lactobacillaceae</taxon>
        <taxon>Agrilactobacillus</taxon>
    </lineage>
</organism>
<keyword evidence="3" id="KW-0804">Transcription</keyword>
<reference evidence="6" key="1">
    <citation type="journal article" date="2019" name="Int. J. Syst. Evol. Microbiol.">
        <title>The Global Catalogue of Microorganisms (GCM) 10K type strain sequencing project: providing services to taxonomists for standard genome sequencing and annotation.</title>
        <authorList>
            <consortium name="The Broad Institute Genomics Platform"/>
            <consortium name="The Broad Institute Genome Sequencing Center for Infectious Disease"/>
            <person name="Wu L."/>
            <person name="Ma J."/>
        </authorList>
    </citation>
    <scope>NUCLEOTIDE SEQUENCE [LARGE SCALE GENOMIC DNA]</scope>
    <source>
        <strain evidence="6">CCM 8896</strain>
    </source>
</reference>
<dbReference type="Gene3D" id="1.10.10.10">
    <property type="entry name" value="Winged helix-like DNA-binding domain superfamily/Winged helix DNA-binding domain"/>
    <property type="match status" value="1"/>
</dbReference>
<accession>A0ABW4J3C2</accession>
<comment type="caution">
    <text evidence="5">The sequence shown here is derived from an EMBL/GenBank/DDBJ whole genome shotgun (WGS) entry which is preliminary data.</text>
</comment>
<dbReference type="SUPFAM" id="SSF53850">
    <property type="entry name" value="Periplasmic binding protein-like II"/>
    <property type="match status" value="1"/>
</dbReference>
<protein>
    <submittedName>
        <fullName evidence="5">LysR family transcriptional regulator</fullName>
    </submittedName>
</protein>
<name>A0ABW4J3C2_9LACO</name>
<evidence type="ECO:0000256" key="1">
    <source>
        <dbReference type="ARBA" id="ARBA00009437"/>
    </source>
</evidence>
<dbReference type="InterPro" id="IPR000847">
    <property type="entry name" value="LysR_HTH_N"/>
</dbReference>
<keyword evidence="2" id="KW-0805">Transcription regulation</keyword>
<dbReference type="Proteomes" id="UP001597267">
    <property type="component" value="Unassembled WGS sequence"/>
</dbReference>
<dbReference type="PANTHER" id="PTHR30126">
    <property type="entry name" value="HTH-TYPE TRANSCRIPTIONAL REGULATOR"/>
    <property type="match status" value="1"/>
</dbReference>
<evidence type="ECO:0000313" key="5">
    <source>
        <dbReference type="EMBL" id="MFD1670872.1"/>
    </source>
</evidence>
<dbReference type="SUPFAM" id="SSF46785">
    <property type="entry name" value="Winged helix' DNA-binding domain"/>
    <property type="match status" value="1"/>
</dbReference>
<comment type="similarity">
    <text evidence="1">Belongs to the LysR transcriptional regulatory family.</text>
</comment>
<proteinExistence type="inferred from homology"/>
<dbReference type="EMBL" id="JBHTOP010000003">
    <property type="protein sequence ID" value="MFD1670872.1"/>
    <property type="molecule type" value="Genomic_DNA"/>
</dbReference>
<evidence type="ECO:0000313" key="6">
    <source>
        <dbReference type="Proteomes" id="UP001597267"/>
    </source>
</evidence>
<evidence type="ECO:0000259" key="4">
    <source>
        <dbReference type="PROSITE" id="PS50931"/>
    </source>
</evidence>
<dbReference type="InterPro" id="IPR036388">
    <property type="entry name" value="WH-like_DNA-bd_sf"/>
</dbReference>
<evidence type="ECO:0000256" key="2">
    <source>
        <dbReference type="ARBA" id="ARBA00023015"/>
    </source>
</evidence>
<dbReference type="RefSeq" id="WP_125713936.1">
    <property type="nucleotide sequence ID" value="NZ_JBHTOP010000003.1"/>
</dbReference>
<evidence type="ECO:0000256" key="3">
    <source>
        <dbReference type="ARBA" id="ARBA00023163"/>
    </source>
</evidence>